<protein>
    <submittedName>
        <fullName evidence="1">Uncharacterized protein</fullName>
    </submittedName>
</protein>
<dbReference type="EMBL" id="MU970072">
    <property type="protein sequence ID" value="KAK9322679.1"/>
    <property type="molecule type" value="Genomic_DNA"/>
</dbReference>
<sequence length="163" mass="18845">MMQENGDHQVHNNRMDTEPNPDHALEYMKAFTSAQATRTEIYHEFESAINDHANGIISAEEIQQVIRISQEGFQDVSSDIMRQEQLLNSIGLTNLSNIIRQVQNLEKEKLEVTVKLLSSRVQAAQRPEILYQAEIEDFTTRRQQLIYAINEVMEEARAEMLEL</sequence>
<keyword evidence="2" id="KW-1185">Reference proteome</keyword>
<name>A0ACC3TNI9_9ASCO</name>
<comment type="caution">
    <text evidence="1">The sequence shown here is derived from an EMBL/GenBank/DDBJ whole genome shotgun (WGS) entry which is preliminary data.</text>
</comment>
<dbReference type="Proteomes" id="UP001489719">
    <property type="component" value="Unassembled WGS sequence"/>
</dbReference>
<proteinExistence type="predicted"/>
<reference evidence="2" key="1">
    <citation type="journal article" date="2024" name="Front. Bioeng. Biotechnol.">
        <title>Genome-scale model development and genomic sequencing of the oleaginous clade Lipomyces.</title>
        <authorList>
            <person name="Czajka J.J."/>
            <person name="Han Y."/>
            <person name="Kim J."/>
            <person name="Mondo S.J."/>
            <person name="Hofstad B.A."/>
            <person name="Robles A."/>
            <person name="Haridas S."/>
            <person name="Riley R."/>
            <person name="LaButti K."/>
            <person name="Pangilinan J."/>
            <person name="Andreopoulos W."/>
            <person name="Lipzen A."/>
            <person name="Yan J."/>
            <person name="Wang M."/>
            <person name="Ng V."/>
            <person name="Grigoriev I.V."/>
            <person name="Spatafora J.W."/>
            <person name="Magnuson J.K."/>
            <person name="Baker S.E."/>
            <person name="Pomraning K.R."/>
        </authorList>
    </citation>
    <scope>NUCLEOTIDE SEQUENCE [LARGE SCALE GENOMIC DNA]</scope>
    <source>
        <strain evidence="2">CBS 10300</strain>
    </source>
</reference>
<accession>A0ACC3TNI9</accession>
<gene>
    <name evidence="1" type="ORF">V1517DRAFT_322506</name>
</gene>
<evidence type="ECO:0000313" key="1">
    <source>
        <dbReference type="EMBL" id="KAK9322679.1"/>
    </source>
</evidence>
<evidence type="ECO:0000313" key="2">
    <source>
        <dbReference type="Proteomes" id="UP001489719"/>
    </source>
</evidence>
<organism evidence="1 2">
    <name type="scientific">Lipomyces orientalis</name>
    <dbReference type="NCBI Taxonomy" id="1233043"/>
    <lineage>
        <taxon>Eukaryota</taxon>
        <taxon>Fungi</taxon>
        <taxon>Dikarya</taxon>
        <taxon>Ascomycota</taxon>
        <taxon>Saccharomycotina</taxon>
        <taxon>Lipomycetes</taxon>
        <taxon>Lipomycetales</taxon>
        <taxon>Lipomycetaceae</taxon>
        <taxon>Lipomyces</taxon>
    </lineage>
</organism>